<dbReference type="EMBL" id="JACXVP010000008">
    <property type="protein sequence ID" value="KAG5589452.1"/>
    <property type="molecule type" value="Genomic_DNA"/>
</dbReference>
<dbReference type="OrthoDB" id="690994at2759"/>
<evidence type="ECO:0000313" key="2">
    <source>
        <dbReference type="Proteomes" id="UP000824120"/>
    </source>
</evidence>
<keyword evidence="2" id="KW-1185">Reference proteome</keyword>
<proteinExistence type="predicted"/>
<dbReference type="PANTHER" id="PTHR35704">
    <property type="entry name" value="OS02G0254600 PROTEIN"/>
    <property type="match status" value="1"/>
</dbReference>
<accession>A0A9J5XQ16</accession>
<comment type="caution">
    <text evidence="1">The sequence shown here is derived from an EMBL/GenBank/DDBJ whole genome shotgun (WGS) entry which is preliminary data.</text>
</comment>
<sequence>MGNCMETCLLQREEELEDQIVHEQEMEGETVTAKENVVEKNNIMRMKMVLSKEELESLLVQLKLNEGKNLEELLGEIEMERRRKENNRSDYKWKPSLESIIEIPEIQDMMDRS</sequence>
<reference evidence="1 2" key="1">
    <citation type="submission" date="2020-09" db="EMBL/GenBank/DDBJ databases">
        <title>De no assembly of potato wild relative species, Solanum commersonii.</title>
        <authorList>
            <person name="Cho K."/>
        </authorList>
    </citation>
    <scope>NUCLEOTIDE SEQUENCE [LARGE SCALE GENOMIC DNA]</scope>
    <source>
        <strain evidence="1">LZ3.2</strain>
        <tissue evidence="1">Leaf</tissue>
    </source>
</reference>
<dbReference type="PANTHER" id="PTHR35704:SF1">
    <property type="entry name" value="OS02G0254600 PROTEIN"/>
    <property type="match status" value="1"/>
</dbReference>
<gene>
    <name evidence="1" type="ORF">H5410_039966</name>
</gene>
<protein>
    <submittedName>
        <fullName evidence="1">Uncharacterized protein</fullName>
    </submittedName>
</protein>
<evidence type="ECO:0000313" key="1">
    <source>
        <dbReference type="EMBL" id="KAG5589452.1"/>
    </source>
</evidence>
<dbReference type="AlphaFoldDB" id="A0A9J5XQ16"/>
<organism evidence="1 2">
    <name type="scientific">Solanum commersonii</name>
    <name type="common">Commerson's wild potato</name>
    <name type="synonym">Commerson's nightshade</name>
    <dbReference type="NCBI Taxonomy" id="4109"/>
    <lineage>
        <taxon>Eukaryota</taxon>
        <taxon>Viridiplantae</taxon>
        <taxon>Streptophyta</taxon>
        <taxon>Embryophyta</taxon>
        <taxon>Tracheophyta</taxon>
        <taxon>Spermatophyta</taxon>
        <taxon>Magnoliopsida</taxon>
        <taxon>eudicotyledons</taxon>
        <taxon>Gunneridae</taxon>
        <taxon>Pentapetalae</taxon>
        <taxon>asterids</taxon>
        <taxon>lamiids</taxon>
        <taxon>Solanales</taxon>
        <taxon>Solanaceae</taxon>
        <taxon>Solanoideae</taxon>
        <taxon>Solaneae</taxon>
        <taxon>Solanum</taxon>
    </lineage>
</organism>
<name>A0A9J5XQ16_SOLCO</name>
<dbReference type="Proteomes" id="UP000824120">
    <property type="component" value="Chromosome 8"/>
</dbReference>